<dbReference type="InterPro" id="IPR000859">
    <property type="entry name" value="CUB_dom"/>
</dbReference>
<dbReference type="PROSITE" id="PS01180">
    <property type="entry name" value="CUB"/>
    <property type="match status" value="1"/>
</dbReference>
<dbReference type="EMBL" id="FN654328">
    <property type="protein sequence ID" value="CBY32016.1"/>
    <property type="molecule type" value="Genomic_DNA"/>
</dbReference>
<dbReference type="Gene3D" id="2.60.120.290">
    <property type="entry name" value="Spermadhesin, CUB domain"/>
    <property type="match status" value="1"/>
</dbReference>
<evidence type="ECO:0000256" key="3">
    <source>
        <dbReference type="PROSITE-ProRule" id="PRU00059"/>
    </source>
</evidence>
<evidence type="ECO:0000259" key="4">
    <source>
        <dbReference type="PROSITE" id="PS01180"/>
    </source>
</evidence>
<accession>E4Y8R6</accession>
<keyword evidence="1" id="KW-0677">Repeat</keyword>
<dbReference type="SMART" id="SM00042">
    <property type="entry name" value="CUB"/>
    <property type="match status" value="1"/>
</dbReference>
<proteinExistence type="predicted"/>
<keyword evidence="2" id="KW-1015">Disulfide bond</keyword>
<gene>
    <name evidence="5" type="ORF">GSOID_T00029245001</name>
</gene>
<evidence type="ECO:0000256" key="1">
    <source>
        <dbReference type="ARBA" id="ARBA00022737"/>
    </source>
</evidence>
<dbReference type="InterPro" id="IPR035914">
    <property type="entry name" value="Sperma_CUB_dom_sf"/>
</dbReference>
<dbReference type="Pfam" id="PF00431">
    <property type="entry name" value="CUB"/>
    <property type="match status" value="1"/>
</dbReference>
<dbReference type="SUPFAM" id="SSF49854">
    <property type="entry name" value="Spermadhesin, CUB domain"/>
    <property type="match status" value="1"/>
</dbReference>
<dbReference type="PANTHER" id="PTHR24251">
    <property type="entry name" value="OVOCHYMASE-RELATED"/>
    <property type="match status" value="1"/>
</dbReference>
<dbReference type="AlphaFoldDB" id="E4Y8R6"/>
<dbReference type="CDD" id="cd00041">
    <property type="entry name" value="CUB"/>
    <property type="match status" value="1"/>
</dbReference>
<organism evidence="5">
    <name type="scientific">Oikopleura dioica</name>
    <name type="common">Tunicate</name>
    <dbReference type="NCBI Taxonomy" id="34765"/>
    <lineage>
        <taxon>Eukaryota</taxon>
        <taxon>Metazoa</taxon>
        <taxon>Chordata</taxon>
        <taxon>Tunicata</taxon>
        <taxon>Appendicularia</taxon>
        <taxon>Copelata</taxon>
        <taxon>Oikopleuridae</taxon>
        <taxon>Oikopleura</taxon>
    </lineage>
</organism>
<evidence type="ECO:0000313" key="5">
    <source>
        <dbReference type="EMBL" id="CBY32016.1"/>
    </source>
</evidence>
<comment type="caution">
    <text evidence="3">Lacks conserved residue(s) required for the propagation of feature annotation.</text>
</comment>
<sequence length="311" mass="35417">MKVSSIFAVVAAKIAEFEEPDDRVWVEDTTSQTSLTLSDASPSQSWTVPTIVDDGLIQYLPNQYYRVYVTVPEGNAIELSFENFDVEEDGIENECENDVAIVFNGPDGNYELGRYCGINEPPVIFGTRQDMTLVFKTNENDVNHNGFKATFTMKVLDEPTLAWNNILNTFDELKATIFAGHDHIRTHLQNKKALFFNRIFSQFVWMGDYGALECDRPADVGTGVDFTPPTSDFSDPCFALGDFIDSIRSFHYSYVCMDNLYPQIYTPTPGETKEERRDRMKKIPSKAKRMLYKQKVAFTDQKFHAMGCLLE</sequence>
<feature type="domain" description="CUB" evidence="4">
    <location>
        <begin position="69"/>
        <end position="154"/>
    </location>
</feature>
<name>E4Y8R6_OIKDI</name>
<evidence type="ECO:0000256" key="2">
    <source>
        <dbReference type="ARBA" id="ARBA00023157"/>
    </source>
</evidence>
<reference evidence="5" key="1">
    <citation type="journal article" date="2010" name="Science">
        <title>Plasticity of animal genome architecture unmasked by rapid evolution of a pelagic tunicate.</title>
        <authorList>
            <person name="Denoeud F."/>
            <person name="Henriet S."/>
            <person name="Mungpakdee S."/>
            <person name="Aury J.M."/>
            <person name="Da Silva C."/>
            <person name="Brinkmann H."/>
            <person name="Mikhaleva J."/>
            <person name="Olsen L.C."/>
            <person name="Jubin C."/>
            <person name="Canestro C."/>
            <person name="Bouquet J.M."/>
            <person name="Danks G."/>
            <person name="Poulain J."/>
            <person name="Campsteijn C."/>
            <person name="Adamski M."/>
            <person name="Cross I."/>
            <person name="Yadetie F."/>
            <person name="Muffato M."/>
            <person name="Louis A."/>
            <person name="Butcher S."/>
            <person name="Tsagkogeorga G."/>
            <person name="Konrad A."/>
            <person name="Singh S."/>
            <person name="Jensen M.F."/>
            <person name="Cong E.H."/>
            <person name="Eikeseth-Otteraa H."/>
            <person name="Noel B."/>
            <person name="Anthouard V."/>
            <person name="Porcel B.M."/>
            <person name="Kachouri-Lafond R."/>
            <person name="Nishino A."/>
            <person name="Ugolini M."/>
            <person name="Chourrout P."/>
            <person name="Nishida H."/>
            <person name="Aasland R."/>
            <person name="Huzurbazar S."/>
            <person name="Westhof E."/>
            <person name="Delsuc F."/>
            <person name="Lehrach H."/>
            <person name="Reinhardt R."/>
            <person name="Weissenbach J."/>
            <person name="Roy S.W."/>
            <person name="Artiguenave F."/>
            <person name="Postlethwait J.H."/>
            <person name="Manak J.R."/>
            <person name="Thompson E.M."/>
            <person name="Jaillon O."/>
            <person name="Du Pasquier L."/>
            <person name="Boudinot P."/>
            <person name="Liberles D.A."/>
            <person name="Volff J.N."/>
            <person name="Philippe H."/>
            <person name="Lenhard B."/>
            <person name="Roest Crollius H."/>
            <person name="Wincker P."/>
            <person name="Chourrout D."/>
        </authorList>
    </citation>
    <scope>NUCLEOTIDE SEQUENCE [LARGE SCALE GENOMIC DNA]</scope>
</reference>
<dbReference type="Proteomes" id="UP000011014">
    <property type="component" value="Unassembled WGS sequence"/>
</dbReference>
<protein>
    <recommendedName>
        <fullName evidence="4">CUB domain-containing protein</fullName>
    </recommendedName>
</protein>